<sequence length="466" mass="51951">MLKSTNSLSQVAKAELHALRKQHNFELTTVDIHTPGQEHWKRRYVYWIPALHLDGVEIAKGRWDANTVLPFLERWSETTGKGSPRSQPLHDEDTDLSDDSLFFFDSSAMAAWPVPTTQYEVPEPSHTLGASLLIDDEPPYDPNAEYAQSGAKQCFNCMATTHIVSDCPYKRNPQHISLARADYNSRGGNSSRSLRLHEAEEMFKRRIGLARAFEPGFIQGKLLRQGLGLNEDYGGGKEDLPWYFAMCDWGYPPGWISDSDPRSKIIEKINASSKYEQTEDLPLLTIFEEDAPSTFTDGGNQNTGESGSLNESSEVEIISAIRNLHWSAFASDEIHPSVPTASDSRGGTLPDRDQMPIPLSGWPPPPLNISPPPPPPPDDPPPPPPPPPPDPLPFPPRRWAHYHTTLFQSERLPVSLVSRPLPALESTHPPPPPTTPPPPPPDPPKELTEQEKRRLLWEQILSSSAQ</sequence>
<dbReference type="AlphaFoldDB" id="A0A5N5QBF6"/>
<feature type="region of interest" description="Disordered" evidence="1">
    <location>
        <begin position="335"/>
        <end position="399"/>
    </location>
</feature>
<feature type="region of interest" description="Disordered" evidence="1">
    <location>
        <begin position="291"/>
        <end position="311"/>
    </location>
</feature>
<evidence type="ECO:0000256" key="1">
    <source>
        <dbReference type="SAM" id="MobiDB-lite"/>
    </source>
</evidence>
<comment type="caution">
    <text evidence="2">The sequence shown here is derived from an EMBL/GenBank/DDBJ whole genome shotgun (WGS) entry which is preliminary data.</text>
</comment>
<dbReference type="Proteomes" id="UP000383932">
    <property type="component" value="Unassembled WGS sequence"/>
</dbReference>
<dbReference type="InterPro" id="IPR036249">
    <property type="entry name" value="Thioredoxin-like_sf"/>
</dbReference>
<feature type="compositionally biased region" description="Pro residues" evidence="1">
    <location>
        <begin position="428"/>
        <end position="442"/>
    </location>
</feature>
<keyword evidence="3" id="KW-1185">Reference proteome</keyword>
<protein>
    <recommendedName>
        <fullName evidence="4">PSP proline-rich domain-containing protein</fullName>
    </recommendedName>
</protein>
<dbReference type="Pfam" id="PF05768">
    <property type="entry name" value="Glrx-like"/>
    <property type="match status" value="1"/>
</dbReference>
<proteinExistence type="predicted"/>
<dbReference type="Gene3D" id="3.40.30.10">
    <property type="entry name" value="Glutaredoxin"/>
    <property type="match status" value="1"/>
</dbReference>
<name>A0A5N5QBF6_9AGAM</name>
<dbReference type="InterPro" id="IPR008554">
    <property type="entry name" value="Glutaredoxin-like"/>
</dbReference>
<evidence type="ECO:0008006" key="4">
    <source>
        <dbReference type="Google" id="ProtNLM"/>
    </source>
</evidence>
<dbReference type="PANTHER" id="PTHR13316">
    <property type="entry name" value="ZINC FINGER, CCHC DOMAIN CONTAINING 8"/>
    <property type="match status" value="1"/>
</dbReference>
<dbReference type="GO" id="GO:0071013">
    <property type="term" value="C:catalytic step 2 spliceosome"/>
    <property type="evidence" value="ECO:0007669"/>
    <property type="project" value="TreeGrafter"/>
</dbReference>
<feature type="compositionally biased region" description="Polar residues" evidence="1">
    <location>
        <begin position="293"/>
        <end position="311"/>
    </location>
</feature>
<accession>A0A5N5QBF6</accession>
<reference evidence="2 3" key="1">
    <citation type="journal article" date="2019" name="Fungal Biol. Biotechnol.">
        <title>Draft genome sequence of fastidious pathogen Ceratobasidium theobromae, which causes vascular-streak dieback in Theobroma cacao.</title>
        <authorList>
            <person name="Ali S.S."/>
            <person name="Asman A."/>
            <person name="Shao J."/>
            <person name="Firmansyah A.P."/>
            <person name="Susilo A.W."/>
            <person name="Rosmana A."/>
            <person name="McMahon P."/>
            <person name="Junaid M."/>
            <person name="Guest D."/>
            <person name="Kheng T.Y."/>
            <person name="Meinhardt L.W."/>
            <person name="Bailey B.A."/>
        </authorList>
    </citation>
    <scope>NUCLEOTIDE SEQUENCE [LARGE SCALE GENOMIC DNA]</scope>
    <source>
        <strain evidence="2 3">CT2</strain>
    </source>
</reference>
<dbReference type="EMBL" id="SSOP01000338">
    <property type="protein sequence ID" value="KAB5588969.1"/>
    <property type="molecule type" value="Genomic_DNA"/>
</dbReference>
<dbReference type="SUPFAM" id="SSF52833">
    <property type="entry name" value="Thioredoxin-like"/>
    <property type="match status" value="1"/>
</dbReference>
<organism evidence="2 3">
    <name type="scientific">Ceratobasidium theobromae</name>
    <dbReference type="NCBI Taxonomy" id="1582974"/>
    <lineage>
        <taxon>Eukaryota</taxon>
        <taxon>Fungi</taxon>
        <taxon>Dikarya</taxon>
        <taxon>Basidiomycota</taxon>
        <taxon>Agaricomycotina</taxon>
        <taxon>Agaricomycetes</taxon>
        <taxon>Cantharellales</taxon>
        <taxon>Ceratobasidiaceae</taxon>
        <taxon>Ceratobasidium</taxon>
    </lineage>
</organism>
<dbReference type="PANTHER" id="PTHR13316:SF0">
    <property type="entry name" value="ZINC FINGER CCHC DOMAIN-CONTAINING PROTEIN 8"/>
    <property type="match status" value="1"/>
</dbReference>
<feature type="region of interest" description="Disordered" evidence="1">
    <location>
        <begin position="411"/>
        <end position="449"/>
    </location>
</feature>
<feature type="compositionally biased region" description="Pro residues" evidence="1">
    <location>
        <begin position="361"/>
        <end position="396"/>
    </location>
</feature>
<evidence type="ECO:0000313" key="3">
    <source>
        <dbReference type="Proteomes" id="UP000383932"/>
    </source>
</evidence>
<gene>
    <name evidence="2" type="ORF">CTheo_7591</name>
</gene>
<evidence type="ECO:0000313" key="2">
    <source>
        <dbReference type="EMBL" id="KAB5588969.1"/>
    </source>
</evidence>
<dbReference type="GO" id="GO:0003723">
    <property type="term" value="F:RNA binding"/>
    <property type="evidence" value="ECO:0007669"/>
    <property type="project" value="TreeGrafter"/>
</dbReference>
<dbReference type="OrthoDB" id="429967at2759"/>
<dbReference type="InterPro" id="IPR052115">
    <property type="entry name" value="NEXT_complex_subunit_ZCCHC8"/>
</dbReference>